<evidence type="ECO:0000313" key="4">
    <source>
        <dbReference type="Proteomes" id="UP000295479"/>
    </source>
</evidence>
<gene>
    <name evidence="3" type="ORF">E0F76_08980</name>
</gene>
<accession>A0A4R5CBU6</accession>
<evidence type="ECO:0000256" key="2">
    <source>
        <dbReference type="SAM" id="SignalP"/>
    </source>
</evidence>
<evidence type="ECO:0008006" key="5">
    <source>
        <dbReference type="Google" id="ProtNLM"/>
    </source>
</evidence>
<evidence type="ECO:0000256" key="1">
    <source>
        <dbReference type="SAM" id="MobiDB-lite"/>
    </source>
</evidence>
<proteinExistence type="predicted"/>
<reference evidence="3 4" key="1">
    <citation type="submission" date="2019-03" db="EMBL/GenBank/DDBJ databases">
        <title>Flavobacterium AR-3-4 sp. nov. isolated from arctic soil.</title>
        <authorList>
            <person name="Chaudhary D.K."/>
        </authorList>
    </citation>
    <scope>NUCLEOTIDE SEQUENCE [LARGE SCALE GENOMIC DNA]</scope>
    <source>
        <strain evidence="3 4">AR-3-4</strain>
    </source>
</reference>
<keyword evidence="4" id="KW-1185">Reference proteome</keyword>
<comment type="caution">
    <text evidence="3">The sequence shown here is derived from an EMBL/GenBank/DDBJ whole genome shotgun (WGS) entry which is preliminary data.</text>
</comment>
<feature type="signal peptide" evidence="2">
    <location>
        <begin position="1"/>
        <end position="22"/>
    </location>
</feature>
<feature type="region of interest" description="Disordered" evidence="1">
    <location>
        <begin position="137"/>
        <end position="160"/>
    </location>
</feature>
<feature type="compositionally biased region" description="Basic residues" evidence="1">
    <location>
        <begin position="145"/>
        <end position="160"/>
    </location>
</feature>
<feature type="chain" id="PRO_5020427448" description="DUF4168 domain-containing protein" evidence="2">
    <location>
        <begin position="23"/>
        <end position="160"/>
    </location>
</feature>
<dbReference type="RefSeq" id="WP_132004470.1">
    <property type="nucleotide sequence ID" value="NZ_SMFK01000004.1"/>
</dbReference>
<dbReference type="Proteomes" id="UP000295479">
    <property type="component" value="Unassembled WGS sequence"/>
</dbReference>
<evidence type="ECO:0000313" key="3">
    <source>
        <dbReference type="EMBL" id="TDD97431.1"/>
    </source>
</evidence>
<dbReference type="OrthoDB" id="1360972at2"/>
<sequence>MNSKQTFLVFILFLLSITSISAQYGNNGYGGNGYGRNGYNNSMSQMNQSQPEKPKEIPTEVTVQKVMDIMKPAINLDALQVIAISNVISESMREQSILLKQNYNQEDQEKNFKALSETTDRNINQFLNPDQKEKYLAFKEDMKNPKKLKEKRSKSKEKKD</sequence>
<name>A0A4R5CBU6_9FLAO</name>
<dbReference type="EMBL" id="SMFK01000004">
    <property type="protein sequence ID" value="TDD97431.1"/>
    <property type="molecule type" value="Genomic_DNA"/>
</dbReference>
<dbReference type="AlphaFoldDB" id="A0A4R5CBU6"/>
<keyword evidence="2" id="KW-0732">Signal</keyword>
<protein>
    <recommendedName>
        <fullName evidence="5">DUF4168 domain-containing protein</fullName>
    </recommendedName>
</protein>
<organism evidence="3 4">
    <name type="scientific">Flavobacterium cellulosilyticum</name>
    <dbReference type="NCBI Taxonomy" id="2541731"/>
    <lineage>
        <taxon>Bacteria</taxon>
        <taxon>Pseudomonadati</taxon>
        <taxon>Bacteroidota</taxon>
        <taxon>Flavobacteriia</taxon>
        <taxon>Flavobacteriales</taxon>
        <taxon>Flavobacteriaceae</taxon>
        <taxon>Flavobacterium</taxon>
    </lineage>
</organism>